<feature type="repeat" description="WD" evidence="3">
    <location>
        <begin position="143"/>
        <end position="182"/>
    </location>
</feature>
<evidence type="ECO:0000256" key="3">
    <source>
        <dbReference type="PROSITE-ProRule" id="PRU00221"/>
    </source>
</evidence>
<keyword evidence="2" id="KW-0677">Repeat</keyword>
<dbReference type="SUPFAM" id="SSF50978">
    <property type="entry name" value="WD40 repeat-like"/>
    <property type="match status" value="1"/>
</dbReference>
<dbReference type="Gene3D" id="2.130.10.10">
    <property type="entry name" value="YVTN repeat-like/Quinoprotein amine dehydrogenase"/>
    <property type="match status" value="2"/>
</dbReference>
<dbReference type="InterPro" id="IPR001680">
    <property type="entry name" value="WD40_rpt"/>
</dbReference>
<reference evidence="6" key="1">
    <citation type="submission" date="2025-08" db="UniProtKB">
        <authorList>
            <consortium name="RefSeq"/>
        </authorList>
    </citation>
    <scope>IDENTIFICATION</scope>
</reference>
<dbReference type="InterPro" id="IPR051179">
    <property type="entry name" value="WD_repeat_multifunction"/>
</dbReference>
<dbReference type="InterPro" id="IPR019775">
    <property type="entry name" value="WD40_repeat_CS"/>
</dbReference>
<dbReference type="PROSITE" id="PS00678">
    <property type="entry name" value="WD_REPEATS_1"/>
    <property type="match status" value="1"/>
</dbReference>
<keyword evidence="5" id="KW-1185">Reference proteome</keyword>
<dbReference type="Pfam" id="PF00400">
    <property type="entry name" value="WD40"/>
    <property type="match status" value="2"/>
</dbReference>
<dbReference type="RefSeq" id="XP_065656461.1">
    <property type="nucleotide sequence ID" value="XM_065800389.1"/>
</dbReference>
<dbReference type="Proteomes" id="UP001652625">
    <property type="component" value="Chromosome 06"/>
</dbReference>
<accession>A0ABM4C4G3</accession>
<evidence type="ECO:0000313" key="5">
    <source>
        <dbReference type="Proteomes" id="UP001652625"/>
    </source>
</evidence>
<name>A0ABM4C4G3_HYDVU</name>
<proteinExistence type="predicted"/>
<feature type="region of interest" description="Disordered" evidence="4">
    <location>
        <begin position="493"/>
        <end position="514"/>
    </location>
</feature>
<evidence type="ECO:0000313" key="6">
    <source>
        <dbReference type="RefSeq" id="XP_065656461.1"/>
    </source>
</evidence>
<sequence>MTALTKEVDHSVITTLVEKSANAKSNSICKNKQEPKVVQSESSTDNHINDVGYVISYAIDASAQNNFDVADVIDNQTIEKKITNEKNEKTTDLTEPNSEPISKVKKMSGKIKNKCNSGTVQNSSKLNLSETIFKDLSFKLTLLEGHHDDICAIDVFGDIVISGGRDTSLKLWCLKKNEEIKSFGGHNGTVTGIRFLVDKEYTNYPNVITSSYDCTLRVWDLEEGKILRSIYVYSPVVCIDYQKNTVSVGTEAGKLELYDTDSGENLFSVNAYDAPVSAIKILPDRRVAVGSSTGILKVYNTLCKEFDVEKDVFSVDHSIKINQLSFCNNATNQLLNFSNISCISCYNDLVFYGDEGYNIKMINCTKGELCKVRNNVKEFCPTEVLEVAKIQDQEYLFSVGLDVDNGDGYVNIRTLPDLKYMGTIHDSVNNSGTIKCIRIEEVDSGFRLITGGSQLRVWNQIKTKNTRKRKGSVEDTLIPCKYICSYNDIKDSEPESDLEESQSIPSVQSSCSENHPVGQKWCVIL</sequence>
<dbReference type="InterPro" id="IPR036322">
    <property type="entry name" value="WD40_repeat_dom_sf"/>
</dbReference>
<feature type="repeat" description="WD" evidence="3">
    <location>
        <begin position="183"/>
        <end position="229"/>
    </location>
</feature>
<evidence type="ECO:0000256" key="2">
    <source>
        <dbReference type="ARBA" id="ARBA00022737"/>
    </source>
</evidence>
<keyword evidence="1 3" id="KW-0853">WD repeat</keyword>
<evidence type="ECO:0000256" key="4">
    <source>
        <dbReference type="SAM" id="MobiDB-lite"/>
    </source>
</evidence>
<organism evidence="5 6">
    <name type="scientific">Hydra vulgaris</name>
    <name type="common">Hydra</name>
    <name type="synonym">Hydra attenuata</name>
    <dbReference type="NCBI Taxonomy" id="6087"/>
    <lineage>
        <taxon>Eukaryota</taxon>
        <taxon>Metazoa</taxon>
        <taxon>Cnidaria</taxon>
        <taxon>Hydrozoa</taxon>
        <taxon>Hydroidolina</taxon>
        <taxon>Anthoathecata</taxon>
        <taxon>Aplanulata</taxon>
        <taxon>Hydridae</taxon>
        <taxon>Hydra</taxon>
    </lineage>
</organism>
<dbReference type="PANTHER" id="PTHR19857">
    <property type="entry name" value="MITOCHONDRIAL DIVISION PROTEIN 1-RELATED"/>
    <property type="match status" value="1"/>
</dbReference>
<dbReference type="PROSITE" id="PS50082">
    <property type="entry name" value="WD_REPEATS_2"/>
    <property type="match status" value="2"/>
</dbReference>
<protein>
    <submittedName>
        <fullName evidence="6">Uncharacterized protein LOC100214037 isoform X2</fullName>
    </submittedName>
</protein>
<dbReference type="SMART" id="SM00320">
    <property type="entry name" value="WD40"/>
    <property type="match status" value="5"/>
</dbReference>
<evidence type="ECO:0000256" key="1">
    <source>
        <dbReference type="ARBA" id="ARBA00022574"/>
    </source>
</evidence>
<feature type="compositionally biased region" description="Low complexity" evidence="4">
    <location>
        <begin position="501"/>
        <end position="513"/>
    </location>
</feature>
<gene>
    <name evidence="6" type="primary">LOC100214037</name>
</gene>
<dbReference type="GeneID" id="100214037"/>
<dbReference type="InterPro" id="IPR015943">
    <property type="entry name" value="WD40/YVTN_repeat-like_dom_sf"/>
</dbReference>